<keyword evidence="4" id="KW-1185">Reference proteome</keyword>
<dbReference type="OrthoDB" id="348678at2759"/>
<dbReference type="Proteomes" id="UP000054107">
    <property type="component" value="Unassembled WGS sequence"/>
</dbReference>
<dbReference type="InterPro" id="IPR036397">
    <property type="entry name" value="RNaseH_sf"/>
</dbReference>
<dbReference type="SUPFAM" id="SSF56300">
    <property type="entry name" value="Metallo-dependent phosphatases"/>
    <property type="match status" value="1"/>
</dbReference>
<dbReference type="SUPFAM" id="SSF46689">
    <property type="entry name" value="Homeodomain-like"/>
    <property type="match status" value="1"/>
</dbReference>
<dbReference type="GO" id="GO:0000324">
    <property type="term" value="C:fungal-type vacuole"/>
    <property type="evidence" value="ECO:0007669"/>
    <property type="project" value="TreeGrafter"/>
</dbReference>
<dbReference type="InterPro" id="IPR009057">
    <property type="entry name" value="Homeodomain-like_sf"/>
</dbReference>
<sequence length="698" mass="81389">MALVRVTSAVLLWYCYEIFYQGSSSKLDGWRNQINQALDHDEKFGYFLQITDPHLDDHYSEGATLKSGCHTTPDGKHMHSKHRQLCGPMGVPGVRMDAPSILIEHTLDWIKREWRDKLDFVIWTGDNARHDWDNKHSRKETKVLQLNHHVTEMVSNMFCSSPEHPRAIPVVPVIGNNDVQPHNYIQLNDDVLYFFEKLWHQWIPKEQRKNFLEGGYFAVNVAPGLRVLSINTMFFLKKNPFANACSKKSSSGHHHMEWYKNQLHKARYDGAKVYVIGHVPPSPRDFYKSCMSDYMVITANYSDVVFGHFYGHLNMDHFLLYDMREKEIHNSGRELSSLEGFTNDHHDQVSIQRNIQEYVNWLRHMYKEVDKFEHKQSDRHELSQHQKSIFTKNIVSEPMVVVHVAPSVFPVYMPSVRIYRYEYRHASEEGANHKHGTLLGYSQFVANISRYNEINGHKDPKPPLNFDLEYDTNTLYGLSDLSVDSYIELADALTQNDTKSRQLWNTFLSSKLLDIIHRYFAKQNIIQISREMEIPKSTITDCVNRYNKTDTVVIVKRSGRPLKLSKRDQRTVVRNFREQSFVSFVEDTAKLKEAGINIHPQTLSIYAPRNGSGSYTSASLPMLKTAQIKKRLAWAQEKVNWTPEKWRRVIWSDESKFNVHGSDGRIRVIRKEGERFSPNHVHKTVKFGNVSIMICGWF</sequence>
<organism evidence="3 4">
    <name type="scientific">Parasitella parasitica</name>
    <dbReference type="NCBI Taxonomy" id="35722"/>
    <lineage>
        <taxon>Eukaryota</taxon>
        <taxon>Fungi</taxon>
        <taxon>Fungi incertae sedis</taxon>
        <taxon>Mucoromycota</taxon>
        <taxon>Mucoromycotina</taxon>
        <taxon>Mucoromycetes</taxon>
        <taxon>Mucorales</taxon>
        <taxon>Mucorineae</taxon>
        <taxon>Mucoraceae</taxon>
        <taxon>Parasitella</taxon>
    </lineage>
</organism>
<accession>A0A0B7NB50</accession>
<dbReference type="GO" id="GO:0000298">
    <property type="term" value="F:endopolyphosphatase activity"/>
    <property type="evidence" value="ECO:0007669"/>
    <property type="project" value="TreeGrafter"/>
</dbReference>
<reference evidence="3 4" key="1">
    <citation type="submission" date="2014-09" db="EMBL/GenBank/DDBJ databases">
        <authorList>
            <person name="Ellenberger Sabrina"/>
        </authorList>
    </citation>
    <scope>NUCLEOTIDE SEQUENCE [LARGE SCALE GENOMIC DNA]</scope>
    <source>
        <strain evidence="3 4">CBS 412.66</strain>
    </source>
</reference>
<name>A0A0B7NB50_9FUNG</name>
<keyword evidence="1" id="KW-0378">Hydrolase</keyword>
<dbReference type="PANTHER" id="PTHR10340">
    <property type="entry name" value="SPHINGOMYELIN PHOSPHODIESTERASE"/>
    <property type="match status" value="1"/>
</dbReference>
<dbReference type="GO" id="GO:0005615">
    <property type="term" value="C:extracellular space"/>
    <property type="evidence" value="ECO:0007669"/>
    <property type="project" value="TreeGrafter"/>
</dbReference>
<evidence type="ECO:0000256" key="2">
    <source>
        <dbReference type="ARBA" id="ARBA00023180"/>
    </source>
</evidence>
<keyword evidence="2" id="KW-0325">Glycoprotein</keyword>
<dbReference type="GO" id="GO:0006798">
    <property type="term" value="P:polyphosphate catabolic process"/>
    <property type="evidence" value="ECO:0007669"/>
    <property type="project" value="TreeGrafter"/>
</dbReference>
<dbReference type="EMBL" id="LN732614">
    <property type="protein sequence ID" value="CEP15725.1"/>
    <property type="molecule type" value="Genomic_DNA"/>
</dbReference>
<dbReference type="InterPro" id="IPR029052">
    <property type="entry name" value="Metallo-depent_PP-like"/>
</dbReference>
<evidence type="ECO:0000256" key="1">
    <source>
        <dbReference type="ARBA" id="ARBA00022801"/>
    </source>
</evidence>
<dbReference type="GO" id="GO:0003676">
    <property type="term" value="F:nucleic acid binding"/>
    <property type="evidence" value="ECO:0007669"/>
    <property type="project" value="InterPro"/>
</dbReference>
<dbReference type="GO" id="GO:0008081">
    <property type="term" value="F:phosphoric diester hydrolase activity"/>
    <property type="evidence" value="ECO:0007669"/>
    <property type="project" value="TreeGrafter"/>
</dbReference>
<dbReference type="Gene3D" id="3.30.420.10">
    <property type="entry name" value="Ribonuclease H-like superfamily/Ribonuclease H"/>
    <property type="match status" value="1"/>
</dbReference>
<dbReference type="Gene3D" id="3.60.21.10">
    <property type="match status" value="1"/>
</dbReference>
<evidence type="ECO:0000313" key="4">
    <source>
        <dbReference type="Proteomes" id="UP000054107"/>
    </source>
</evidence>
<proteinExistence type="predicted"/>
<dbReference type="AlphaFoldDB" id="A0A0B7NB50"/>
<dbReference type="GO" id="GO:0004309">
    <property type="term" value="F:exopolyphosphatase activity"/>
    <property type="evidence" value="ECO:0007669"/>
    <property type="project" value="TreeGrafter"/>
</dbReference>
<protein>
    <recommendedName>
        <fullName evidence="5">Calcineurin-like phosphoesterase domain-containing protein</fullName>
    </recommendedName>
</protein>
<gene>
    <name evidence="3" type="primary">PARPA_09965.1 scaffold 39144</name>
</gene>
<dbReference type="STRING" id="35722.A0A0B7NB50"/>
<evidence type="ECO:0008006" key="5">
    <source>
        <dbReference type="Google" id="ProtNLM"/>
    </source>
</evidence>
<dbReference type="PANTHER" id="PTHR10340:SF55">
    <property type="entry name" value="ENDOPOLYPHOSPHATASE"/>
    <property type="match status" value="1"/>
</dbReference>
<evidence type="ECO:0000313" key="3">
    <source>
        <dbReference type="EMBL" id="CEP15725.1"/>
    </source>
</evidence>